<evidence type="ECO:0000313" key="3">
    <source>
        <dbReference type="Proteomes" id="UP000066049"/>
    </source>
</evidence>
<reference evidence="3" key="1">
    <citation type="submission" date="2015-08" db="EMBL/GenBank/DDBJ databases">
        <title>Comparative genomics of the Campylobacter concisus group.</title>
        <authorList>
            <person name="Miller W.G."/>
            <person name="Yee E."/>
            <person name="Chapman M.H."/>
            <person name="Huynh S."/>
            <person name="Bono J.L."/>
            <person name="On S.L.W."/>
            <person name="St Leger J."/>
            <person name="Foster G."/>
            <person name="Parker C.T."/>
        </authorList>
    </citation>
    <scope>NUCLEOTIDE SEQUENCE [LARGE SCALE GENOMIC DNA]</scope>
    <source>
        <strain evidence="3">ATCC 33237</strain>
    </source>
</reference>
<dbReference type="EMBL" id="CP012541">
    <property type="protein sequence ID" value="ALF47617.1"/>
    <property type="molecule type" value="Genomic_DNA"/>
</dbReference>
<dbReference type="KEGG" id="ccoc:CCON33237_0936"/>
<proteinExistence type="predicted"/>
<protein>
    <recommendedName>
        <fullName evidence="4">C4-dicarboxylate ABC transporter</fullName>
    </recommendedName>
</protein>
<dbReference type="RefSeq" id="WP_054196620.1">
    <property type="nucleotide sequence ID" value="NZ_CABMKQ010000036.1"/>
</dbReference>
<accession>A0A0M5MEP8</accession>
<sequence>MLKLRKINDNPIVTLDPYEYEGFRFSNSNVDTLSLSKNILKRDFFISYIEYKDIITATINISRTIDDEDIENNISIKIYEELSLDPAIDYKIVYFESNVEKEDRIFNVFIATNETINKIFKNISKRVPFIDYVVVEPLLYSAIYKKGLLPSTQSDCFLTFRADEAFISIYVNGEYLTSRGLRYTLNYLKDKFIEQSGERVSLESFLDILKTRGLLDSNEEGFSYDLNTVFEDYIFYVNDTINVVNRIYSINIKNIYIDCDYEIEHLEKFINTKLGTNATKLNTSTVINSKNLAISERHNMMALYANFYKKEAFNADFNFSNLLRPDPFTRRKSGKFILTCAAAFCLSMSYPLYNYIAGSILEADSQRLSDELDVLNAQAAQIRSTLERLEKEQNDIKGLTDKEEEKLNFRKGLLQEIENKKDHYVMKGLNLFEIADMINNNSIFITNIKNNDKNLTVTVVSDNEKRITQLIKDISKMPKYSVNTKKIKEDRQNNEYESNISIEIRQ</sequence>
<gene>
    <name evidence="2" type="ORF">CCON33237_0936</name>
</gene>
<name>A0A0M5MEP8_9BACT</name>
<evidence type="ECO:0000313" key="2">
    <source>
        <dbReference type="EMBL" id="ALF47617.1"/>
    </source>
</evidence>
<organism evidence="2 3">
    <name type="scientific">Campylobacter concisus</name>
    <dbReference type="NCBI Taxonomy" id="199"/>
    <lineage>
        <taxon>Bacteria</taxon>
        <taxon>Pseudomonadati</taxon>
        <taxon>Campylobacterota</taxon>
        <taxon>Epsilonproteobacteria</taxon>
        <taxon>Campylobacterales</taxon>
        <taxon>Campylobacteraceae</taxon>
        <taxon>Campylobacter</taxon>
    </lineage>
</organism>
<dbReference type="Proteomes" id="UP000066049">
    <property type="component" value="Chromosome"/>
</dbReference>
<dbReference type="PATRIC" id="fig|199.248.peg.970"/>
<dbReference type="AlphaFoldDB" id="A0A0M5MEP8"/>
<feature type="coiled-coil region" evidence="1">
    <location>
        <begin position="365"/>
        <end position="406"/>
    </location>
</feature>
<dbReference type="GeneID" id="28662612"/>
<keyword evidence="1" id="KW-0175">Coiled coil</keyword>
<evidence type="ECO:0008006" key="4">
    <source>
        <dbReference type="Google" id="ProtNLM"/>
    </source>
</evidence>
<evidence type="ECO:0000256" key="1">
    <source>
        <dbReference type="SAM" id="Coils"/>
    </source>
</evidence>